<accession>A0ABT1R9W2</accession>
<evidence type="ECO:0000313" key="2">
    <source>
        <dbReference type="EMBL" id="MCQ4631841.1"/>
    </source>
</evidence>
<name>A0ABT1R9W2_9HYPH</name>
<protein>
    <recommendedName>
        <fullName evidence="4">Lipid/polyisoprenoid-binding YceI-like domain-containing protein</fullName>
    </recommendedName>
</protein>
<gene>
    <name evidence="2" type="ORF">GB927_017460</name>
</gene>
<dbReference type="RefSeq" id="WP_256118475.1">
    <property type="nucleotide sequence ID" value="NZ_WHSB02000006.1"/>
</dbReference>
<dbReference type="EMBL" id="WHSB02000006">
    <property type="protein sequence ID" value="MCQ4631841.1"/>
    <property type="molecule type" value="Genomic_DNA"/>
</dbReference>
<proteinExistence type="predicted"/>
<organism evidence="2 3">
    <name type="scientific">Shinella lacus</name>
    <dbReference type="NCBI Taxonomy" id="2654216"/>
    <lineage>
        <taxon>Bacteria</taxon>
        <taxon>Pseudomonadati</taxon>
        <taxon>Pseudomonadota</taxon>
        <taxon>Alphaproteobacteria</taxon>
        <taxon>Hyphomicrobiales</taxon>
        <taxon>Rhizobiaceae</taxon>
        <taxon>Shinella</taxon>
    </lineage>
</organism>
<feature type="chain" id="PRO_5045524114" description="Lipid/polyisoprenoid-binding YceI-like domain-containing protein" evidence="1">
    <location>
        <begin position="29"/>
        <end position="154"/>
    </location>
</feature>
<evidence type="ECO:0008006" key="4">
    <source>
        <dbReference type="Google" id="ProtNLM"/>
    </source>
</evidence>
<keyword evidence="1" id="KW-0732">Signal</keyword>
<evidence type="ECO:0000256" key="1">
    <source>
        <dbReference type="SAM" id="SignalP"/>
    </source>
</evidence>
<evidence type="ECO:0000313" key="3">
    <source>
        <dbReference type="Proteomes" id="UP000996601"/>
    </source>
</evidence>
<dbReference type="Proteomes" id="UP000996601">
    <property type="component" value="Unassembled WGS sequence"/>
</dbReference>
<keyword evidence="3" id="KW-1185">Reference proteome</keyword>
<feature type="signal peptide" evidence="1">
    <location>
        <begin position="1"/>
        <end position="28"/>
    </location>
</feature>
<comment type="caution">
    <text evidence="2">The sequence shown here is derived from an EMBL/GenBank/DDBJ whole genome shotgun (WGS) entry which is preliminary data.</text>
</comment>
<reference evidence="2" key="1">
    <citation type="submission" date="2021-07" db="EMBL/GenBank/DDBJ databases">
        <title>Shinella sp. nov., a novel member of the genus Shinella from water.</title>
        <authorList>
            <person name="Deng Y."/>
        </authorList>
    </citation>
    <scope>NUCLEOTIDE SEQUENCE</scope>
    <source>
        <strain evidence="2">CPCC 100929</strain>
    </source>
</reference>
<dbReference type="PROSITE" id="PS51257">
    <property type="entry name" value="PROKAR_LIPOPROTEIN"/>
    <property type="match status" value="1"/>
</dbReference>
<sequence length="154" mass="16681">MQTRPEIAMRRFLLSLAALAALSSPAFATGGFSCAVKDKNLTLDAEAGFSYSIGGGLLNFRGAFELPKKLAPKGLERVTLTPSHLAHDWLYDGELRLLLHAETEGDLPFGSVDIIVRTKMTDDETTYDGDYKLILNRADADSVERTGKVSCSVG</sequence>